<reference evidence="4 5" key="1">
    <citation type="journal article" date="2011" name="PLoS ONE">
        <title>Haloquadratum walsbyi: limited diversity in a global pond.</title>
        <authorList>
            <person name="Dyall-Smith M."/>
            <person name="Pfeiffer F."/>
            <person name="Klee K."/>
            <person name="Palm P."/>
            <person name="Gross K."/>
            <person name="Schuster S.C."/>
            <person name="Rampp M."/>
            <person name="Oesterhelt D."/>
        </authorList>
    </citation>
    <scope>NUCLEOTIDE SEQUENCE [LARGE SCALE GENOMIC DNA]</scope>
    <source>
        <strain evidence="5">DSM 16854 / JCM 12705 / C23</strain>
    </source>
</reference>
<sequence>MRRRYLAFLAVDVDMQQEDPGAIFREIYRQFIGPIEDRREVYLGFSLFFIGVGLVLVSIVAFLWSTTYSSFGPIKYVFREVAVTAGASGIPIILLSTAVLLPVSRRVDLIGTGGVIACLLATAQFAAVYPRAAAWNQSSSLIVSVYAIGAIIVLTAAGTALSGYRIEMVVNATATQESATDNPETTSESEDEEDEISDERVERQIESAMAAAELNWGGVERDDGQTLQFTANEDEYDARNVTKAGVKESRGGSVDDAVEGLQGLRGDKRKTESGSGTSEQATALADLRANLDESADAVGENEDEPSSDADYDGPIKPSPLKPANQGPIERIRRFIQSLIR</sequence>
<dbReference type="HOGENOM" id="CLU_080901_0_0_2"/>
<feature type="region of interest" description="Disordered" evidence="1">
    <location>
        <begin position="291"/>
        <end position="329"/>
    </location>
</feature>
<evidence type="ECO:0000313" key="4">
    <source>
        <dbReference type="EMBL" id="CCC39795.1"/>
    </source>
</evidence>
<dbReference type="EMBL" id="FR746099">
    <property type="protein sequence ID" value="CCC39795.1"/>
    <property type="molecule type" value="Genomic_DNA"/>
</dbReference>
<evidence type="ECO:0000313" key="5">
    <source>
        <dbReference type="Proteomes" id="UP000007954"/>
    </source>
</evidence>
<gene>
    <name evidence="4" type="ordered locus">Hqrw_1877</name>
</gene>
<proteinExistence type="predicted"/>
<keyword evidence="2" id="KW-0472">Membrane</keyword>
<dbReference type="KEGG" id="hwc:Hqrw_1877"/>
<keyword evidence="2" id="KW-0812">Transmembrane</keyword>
<feature type="compositionally biased region" description="Acidic residues" evidence="1">
    <location>
        <begin position="293"/>
        <end position="311"/>
    </location>
</feature>
<feature type="transmembrane region" description="Helical" evidence="2">
    <location>
        <begin position="141"/>
        <end position="161"/>
    </location>
</feature>
<dbReference type="Pfam" id="PF23600">
    <property type="entry name" value="CdpA_N"/>
    <property type="match status" value="1"/>
</dbReference>
<protein>
    <recommendedName>
        <fullName evidence="3">Cell division protein A N-terminal domain-containing protein</fullName>
    </recommendedName>
</protein>
<feature type="region of interest" description="Disordered" evidence="1">
    <location>
        <begin position="174"/>
        <end position="200"/>
    </location>
</feature>
<feature type="domain" description="Cell division protein A N-terminal" evidence="3">
    <location>
        <begin position="25"/>
        <end position="167"/>
    </location>
</feature>
<feature type="transmembrane region" description="Helical" evidence="2">
    <location>
        <begin position="41"/>
        <end position="64"/>
    </location>
</feature>
<keyword evidence="2" id="KW-1133">Transmembrane helix</keyword>
<feature type="compositionally biased region" description="Polar residues" evidence="1">
    <location>
        <begin position="174"/>
        <end position="183"/>
    </location>
</feature>
<evidence type="ECO:0000256" key="1">
    <source>
        <dbReference type="SAM" id="MobiDB-lite"/>
    </source>
</evidence>
<evidence type="ECO:0000256" key="2">
    <source>
        <dbReference type="SAM" id="Phobius"/>
    </source>
</evidence>
<dbReference type="OrthoDB" id="157486at2157"/>
<dbReference type="Proteomes" id="UP000007954">
    <property type="component" value="Chromosome"/>
</dbReference>
<evidence type="ECO:0000259" key="3">
    <source>
        <dbReference type="Pfam" id="PF23600"/>
    </source>
</evidence>
<feature type="transmembrane region" description="Helical" evidence="2">
    <location>
        <begin position="109"/>
        <end position="129"/>
    </location>
</feature>
<feature type="compositionally biased region" description="Acidic residues" evidence="1">
    <location>
        <begin position="187"/>
        <end position="197"/>
    </location>
</feature>
<dbReference type="InterPro" id="IPR055563">
    <property type="entry name" value="CdpA_N"/>
</dbReference>
<feature type="transmembrane region" description="Helical" evidence="2">
    <location>
        <begin position="76"/>
        <end position="102"/>
    </location>
</feature>
<dbReference type="AlphaFoldDB" id="G0LI75"/>
<name>G0LI75_HALWC</name>
<organism evidence="4 5">
    <name type="scientific">Haloquadratum walsbyi (strain DSM 16854 / JCM 12705 / C23)</name>
    <dbReference type="NCBI Taxonomy" id="768065"/>
    <lineage>
        <taxon>Archaea</taxon>
        <taxon>Methanobacteriati</taxon>
        <taxon>Methanobacteriota</taxon>
        <taxon>Stenosarchaea group</taxon>
        <taxon>Halobacteria</taxon>
        <taxon>Halobacteriales</taxon>
        <taxon>Haloferacaceae</taxon>
        <taxon>Haloquadratum</taxon>
    </lineage>
</organism>
<feature type="region of interest" description="Disordered" evidence="1">
    <location>
        <begin position="247"/>
        <end position="279"/>
    </location>
</feature>
<accession>G0LI75</accession>